<reference evidence="1" key="1">
    <citation type="submission" date="2020-05" db="EMBL/GenBank/DDBJ databases">
        <authorList>
            <person name="Chiriac C."/>
            <person name="Salcher M."/>
            <person name="Ghai R."/>
            <person name="Kavagutti S V."/>
        </authorList>
    </citation>
    <scope>NUCLEOTIDE SEQUENCE</scope>
</reference>
<accession>A0A6J7BMG7</accession>
<name>A0A6J7BMG7_9ZZZZ</name>
<evidence type="ECO:0000313" key="1">
    <source>
        <dbReference type="EMBL" id="CAB4845383.1"/>
    </source>
</evidence>
<sequence>MYEVLVVLVLGVTTVEQFEMVAPKPEIDGEVQERIR</sequence>
<protein>
    <submittedName>
        <fullName evidence="1">Unannotated protein</fullName>
    </submittedName>
</protein>
<dbReference type="EMBL" id="CAFBAA010000059">
    <property type="protein sequence ID" value="CAB4845383.1"/>
    <property type="molecule type" value="Genomic_DNA"/>
</dbReference>
<organism evidence="1">
    <name type="scientific">freshwater metagenome</name>
    <dbReference type="NCBI Taxonomy" id="449393"/>
    <lineage>
        <taxon>unclassified sequences</taxon>
        <taxon>metagenomes</taxon>
        <taxon>ecological metagenomes</taxon>
    </lineage>
</organism>
<dbReference type="AlphaFoldDB" id="A0A6J7BMG7"/>
<proteinExistence type="predicted"/>
<gene>
    <name evidence="1" type="ORF">UFOPK3266_01579</name>
</gene>